<comment type="caution">
    <text evidence="1">The sequence shown here is derived from an EMBL/GenBank/DDBJ whole genome shotgun (WGS) entry which is preliminary data.</text>
</comment>
<protein>
    <recommendedName>
        <fullName evidence="3">Transcription factor domain-containing protein</fullName>
    </recommendedName>
</protein>
<keyword evidence="2" id="KW-1185">Reference proteome</keyword>
<dbReference type="OrthoDB" id="10018191at2759"/>
<proteinExistence type="predicted"/>
<dbReference type="HOGENOM" id="CLU_1085882_0_0_1"/>
<dbReference type="RefSeq" id="XP_013264097.1">
    <property type="nucleotide sequence ID" value="XM_013408643.1"/>
</dbReference>
<dbReference type="STRING" id="1182545.A0A072PP37"/>
<dbReference type="EMBL" id="AMGV01000002">
    <property type="protein sequence ID" value="KEF61507.1"/>
    <property type="molecule type" value="Genomic_DNA"/>
</dbReference>
<dbReference type="VEuPathDB" id="FungiDB:A1O9_03074"/>
<reference evidence="1 2" key="1">
    <citation type="submission" date="2013-03" db="EMBL/GenBank/DDBJ databases">
        <title>The Genome Sequence of Exophiala aquamarina CBS 119918.</title>
        <authorList>
            <consortium name="The Broad Institute Genomics Platform"/>
            <person name="Cuomo C."/>
            <person name="de Hoog S."/>
            <person name="Gorbushina A."/>
            <person name="Walker B."/>
            <person name="Young S.K."/>
            <person name="Zeng Q."/>
            <person name="Gargeya S."/>
            <person name="Fitzgerald M."/>
            <person name="Haas B."/>
            <person name="Abouelleil A."/>
            <person name="Allen A.W."/>
            <person name="Alvarado L."/>
            <person name="Arachchi H.M."/>
            <person name="Berlin A.M."/>
            <person name="Chapman S.B."/>
            <person name="Gainer-Dewar J."/>
            <person name="Goldberg J."/>
            <person name="Griggs A."/>
            <person name="Gujja S."/>
            <person name="Hansen M."/>
            <person name="Howarth C."/>
            <person name="Imamovic A."/>
            <person name="Ireland A."/>
            <person name="Larimer J."/>
            <person name="McCowan C."/>
            <person name="Murphy C."/>
            <person name="Pearson M."/>
            <person name="Poon T.W."/>
            <person name="Priest M."/>
            <person name="Roberts A."/>
            <person name="Saif S."/>
            <person name="Shea T."/>
            <person name="Sisk P."/>
            <person name="Sykes S."/>
            <person name="Wortman J."/>
            <person name="Nusbaum C."/>
            <person name="Birren B."/>
        </authorList>
    </citation>
    <scope>NUCLEOTIDE SEQUENCE [LARGE SCALE GENOMIC DNA]</scope>
    <source>
        <strain evidence="1 2">CBS 119918</strain>
    </source>
</reference>
<name>A0A072PP37_9EURO</name>
<evidence type="ECO:0000313" key="1">
    <source>
        <dbReference type="EMBL" id="KEF61507.1"/>
    </source>
</evidence>
<dbReference type="Proteomes" id="UP000027920">
    <property type="component" value="Unassembled WGS sequence"/>
</dbReference>
<gene>
    <name evidence="1" type="ORF">A1O9_03074</name>
</gene>
<dbReference type="AlphaFoldDB" id="A0A072PP37"/>
<accession>A0A072PP37</accession>
<sequence>MITQLESELISWHRTFPDYSATRAEQATGSTVTELPFSLMPLWHYSFMTLMTDLDVLELAIGKDGPDVSHSVRQYVSSWISSPDSKRCLLHALLLQNFMVNTSMGSVMAIHTPRILFAAAVCWACYMLYQPSIPSSSSLSAQFTVHTDRTDVFESLELLPEIRAMDSSTWSSTLPSGFTGKQASAALKSILTANTAEMKAATLCVLETMLRRLGTGGISRRFADIIQILIAGDGNDWVD</sequence>
<evidence type="ECO:0000313" key="2">
    <source>
        <dbReference type="Proteomes" id="UP000027920"/>
    </source>
</evidence>
<evidence type="ECO:0008006" key="3">
    <source>
        <dbReference type="Google" id="ProtNLM"/>
    </source>
</evidence>
<dbReference type="GeneID" id="25278013"/>
<organism evidence="1 2">
    <name type="scientific">Exophiala aquamarina CBS 119918</name>
    <dbReference type="NCBI Taxonomy" id="1182545"/>
    <lineage>
        <taxon>Eukaryota</taxon>
        <taxon>Fungi</taxon>
        <taxon>Dikarya</taxon>
        <taxon>Ascomycota</taxon>
        <taxon>Pezizomycotina</taxon>
        <taxon>Eurotiomycetes</taxon>
        <taxon>Chaetothyriomycetidae</taxon>
        <taxon>Chaetothyriales</taxon>
        <taxon>Herpotrichiellaceae</taxon>
        <taxon>Exophiala</taxon>
    </lineage>
</organism>